<keyword evidence="3" id="KW-0862">Zinc</keyword>
<dbReference type="SUPFAM" id="SSF57889">
    <property type="entry name" value="Cysteine-rich domain"/>
    <property type="match status" value="1"/>
</dbReference>
<dbReference type="InterPro" id="IPR036028">
    <property type="entry name" value="SH3-like_dom_sf"/>
</dbReference>
<dbReference type="Gene3D" id="3.30.60.20">
    <property type="match status" value="1"/>
</dbReference>
<keyword evidence="5 6" id="KW-0175">Coiled coil</keyword>
<protein>
    <submittedName>
        <fullName evidence="11">Uncharacterized protein</fullName>
    </submittedName>
</protein>
<evidence type="ECO:0000259" key="8">
    <source>
        <dbReference type="PROSITE" id="PS50002"/>
    </source>
</evidence>
<evidence type="ECO:0000256" key="3">
    <source>
        <dbReference type="ARBA" id="ARBA00022833"/>
    </source>
</evidence>
<evidence type="ECO:0000256" key="7">
    <source>
        <dbReference type="SAM" id="MobiDB-lite"/>
    </source>
</evidence>
<dbReference type="InterPro" id="IPR001452">
    <property type="entry name" value="SH3_domain"/>
</dbReference>
<proteinExistence type="predicted"/>
<dbReference type="PROSITE" id="PS50081">
    <property type="entry name" value="ZF_DAG_PE_2"/>
    <property type="match status" value="1"/>
</dbReference>
<sequence>MSGGETYGKELPDQVERITDLSAAQLELLADVRDLHRERAALEREYAGKLQALARKAAEKKSKKDATVVVGSEPTKAWGEDVLQRSTLHNAYAQIISAMLESAQAHINLADSLTSQVVDVLKATERRHEEAKKKQEQHFTKLLSERDRAYSERQKYDDECDEVETYRVKQERSADDRHADRAAKQYEKQQADMLNRKNTYLIAIATANRMKAKFYNEDLPALEDLEETLQAQLITRFISIMVQAQTLQKNHLEVLKSHVVATEGRLNTVDTPADQHLFIEHNIRAFMLPSDWAFEPCSTHYDTGEMSVESAPKTYLQNRLTKCRAKLSELRPVIDAKRRDVEQLAKHMNSNTASGKLAELEEVSDQYLEAQHQLTYYTNSECLLSAEIETIEAALSGDEGEQRPHAFKSSTFSIPTPCVYCKSSIWGLSKQGKTCKTCGISVHTKCELNVGKQSSRRGEMFPSCCVLTYTLAFQVPADCSGSRRVGTTSSKLSSGSPVSRSSSTISKAGSEAPSLDTPTPSSFAARASTIQENHLSARMLFSFSPTSPFELAVSEGSIVQILEEDDGSGWVKVSDGSGGKGLVPASYVEPLPSPDAAIQPPSLISASRPQGSGQYVRGVYPYQAQGPDEISVPEGGVLELTGGAAGGMNYADGWWEGVDATGKKGIFPSNYVSTPFDA</sequence>
<dbReference type="InterPro" id="IPR046349">
    <property type="entry name" value="C1-like_sf"/>
</dbReference>
<dbReference type="GO" id="GO:0046872">
    <property type="term" value="F:metal ion binding"/>
    <property type="evidence" value="ECO:0007669"/>
    <property type="project" value="UniProtKB-KW"/>
</dbReference>
<feature type="compositionally biased region" description="Low complexity" evidence="7">
    <location>
        <begin position="489"/>
        <end position="506"/>
    </location>
</feature>
<dbReference type="PANTHER" id="PTHR15735:SF21">
    <property type="entry name" value="PROTEIN NERVOUS WRECK"/>
    <property type="match status" value="1"/>
</dbReference>
<organism evidence="11 12">
    <name type="scientific">Rhodonia placenta</name>
    <dbReference type="NCBI Taxonomy" id="104341"/>
    <lineage>
        <taxon>Eukaryota</taxon>
        <taxon>Fungi</taxon>
        <taxon>Dikarya</taxon>
        <taxon>Basidiomycota</taxon>
        <taxon>Agaricomycotina</taxon>
        <taxon>Agaricomycetes</taxon>
        <taxon>Polyporales</taxon>
        <taxon>Adustoporiaceae</taxon>
        <taxon>Rhodonia</taxon>
    </lineage>
</organism>
<dbReference type="InterPro" id="IPR002219">
    <property type="entry name" value="PKC_DAG/PE"/>
</dbReference>
<dbReference type="Gene3D" id="1.20.1270.60">
    <property type="entry name" value="Arfaptin homology (AH) domain/BAR domain"/>
    <property type="match status" value="1"/>
</dbReference>
<feature type="domain" description="F-BAR" evidence="10">
    <location>
        <begin position="5"/>
        <end position="274"/>
    </location>
</feature>
<feature type="domain" description="SH3" evidence="8">
    <location>
        <begin position="611"/>
        <end position="677"/>
    </location>
</feature>
<evidence type="ECO:0000256" key="1">
    <source>
        <dbReference type="ARBA" id="ARBA00022443"/>
    </source>
</evidence>
<feature type="coiled-coil region" evidence="6">
    <location>
        <begin position="25"/>
        <end position="52"/>
    </location>
</feature>
<dbReference type="SMART" id="SM00055">
    <property type="entry name" value="FCH"/>
    <property type="match status" value="1"/>
</dbReference>
<reference evidence="11" key="1">
    <citation type="submission" date="2020-11" db="EMBL/GenBank/DDBJ databases">
        <authorList>
            <person name="Koelle M."/>
            <person name="Horta M.A.C."/>
            <person name="Nowrousian M."/>
            <person name="Ohm R.A."/>
            <person name="Benz P."/>
            <person name="Pilgard A."/>
        </authorList>
    </citation>
    <scope>NUCLEOTIDE SEQUENCE</scope>
    <source>
        <strain evidence="11">FPRL280</strain>
    </source>
</reference>
<dbReference type="GO" id="GO:0030036">
    <property type="term" value="P:actin cytoskeleton organization"/>
    <property type="evidence" value="ECO:0007669"/>
    <property type="project" value="UniProtKB-ARBA"/>
</dbReference>
<dbReference type="PROSITE" id="PS51741">
    <property type="entry name" value="F_BAR"/>
    <property type="match status" value="1"/>
</dbReference>
<keyword evidence="1 4" id="KW-0728">SH3 domain</keyword>
<dbReference type="SUPFAM" id="SSF50044">
    <property type="entry name" value="SH3-domain"/>
    <property type="match status" value="2"/>
</dbReference>
<evidence type="ECO:0000256" key="6">
    <source>
        <dbReference type="SAM" id="Coils"/>
    </source>
</evidence>
<dbReference type="PROSITE" id="PS50002">
    <property type="entry name" value="SH3"/>
    <property type="match status" value="2"/>
</dbReference>
<feature type="region of interest" description="Disordered" evidence="7">
    <location>
        <begin position="480"/>
        <end position="522"/>
    </location>
</feature>
<dbReference type="InterPro" id="IPR035459">
    <property type="entry name" value="Bzz1_SH3_1"/>
</dbReference>
<evidence type="ECO:0000256" key="4">
    <source>
        <dbReference type="PROSITE-ProRule" id="PRU00192"/>
    </source>
</evidence>
<dbReference type="SMART" id="SM00109">
    <property type="entry name" value="C1"/>
    <property type="match status" value="1"/>
</dbReference>
<dbReference type="Pfam" id="PF00611">
    <property type="entry name" value="FCH"/>
    <property type="match status" value="1"/>
</dbReference>
<reference evidence="11" key="2">
    <citation type="journal article" name="Front. Microbiol.">
        <title>Degradative Capacity of Two Strains of Rhodonia placenta: From Phenotype to Genotype.</title>
        <authorList>
            <person name="Kolle M."/>
            <person name="Horta M.A.C."/>
            <person name="Nowrousian M."/>
            <person name="Ohm R.A."/>
            <person name="Benz J.P."/>
            <person name="Pilgard A."/>
        </authorList>
    </citation>
    <scope>NUCLEOTIDE SEQUENCE</scope>
    <source>
        <strain evidence="11">FPRL280</strain>
    </source>
</reference>
<dbReference type="SMART" id="SM00326">
    <property type="entry name" value="SH3"/>
    <property type="match status" value="2"/>
</dbReference>
<dbReference type="AlphaFoldDB" id="A0A8H7NW66"/>
<evidence type="ECO:0000256" key="2">
    <source>
        <dbReference type="ARBA" id="ARBA00022723"/>
    </source>
</evidence>
<dbReference type="InterPro" id="IPR027267">
    <property type="entry name" value="AH/BAR_dom_sf"/>
</dbReference>
<name>A0A8H7NW66_9APHY</name>
<dbReference type="SUPFAM" id="SSF103657">
    <property type="entry name" value="BAR/IMD domain-like"/>
    <property type="match status" value="1"/>
</dbReference>
<dbReference type="CDD" id="cd00174">
    <property type="entry name" value="SH3"/>
    <property type="match status" value="1"/>
</dbReference>
<dbReference type="InterPro" id="IPR031160">
    <property type="entry name" value="F_BAR_dom"/>
</dbReference>
<dbReference type="InterPro" id="IPR001060">
    <property type="entry name" value="FCH_dom"/>
</dbReference>
<comment type="caution">
    <text evidence="11">The sequence shown here is derived from an EMBL/GenBank/DDBJ whole genome shotgun (WGS) entry which is preliminary data.</text>
</comment>
<dbReference type="GO" id="GO:0030833">
    <property type="term" value="P:regulation of actin filament polymerization"/>
    <property type="evidence" value="ECO:0007669"/>
    <property type="project" value="TreeGrafter"/>
</dbReference>
<evidence type="ECO:0000313" key="11">
    <source>
        <dbReference type="EMBL" id="KAF9806928.1"/>
    </source>
</evidence>
<dbReference type="EMBL" id="JADOXO010000302">
    <property type="protein sequence ID" value="KAF9806928.1"/>
    <property type="molecule type" value="Genomic_DNA"/>
</dbReference>
<evidence type="ECO:0000313" key="12">
    <source>
        <dbReference type="Proteomes" id="UP000639403"/>
    </source>
</evidence>
<dbReference type="CDD" id="cd20824">
    <property type="entry name" value="C1_SpBZZ1-like"/>
    <property type="match status" value="1"/>
</dbReference>
<keyword evidence="2" id="KW-0479">Metal-binding</keyword>
<gene>
    <name evidence="11" type="ORF">IEO21_08461</name>
</gene>
<dbReference type="Pfam" id="PF14604">
    <property type="entry name" value="SH3_9"/>
    <property type="match status" value="2"/>
</dbReference>
<dbReference type="Proteomes" id="UP000639403">
    <property type="component" value="Unassembled WGS sequence"/>
</dbReference>
<dbReference type="Pfam" id="PF00130">
    <property type="entry name" value="C1_1"/>
    <property type="match status" value="1"/>
</dbReference>
<feature type="domain" description="Phorbol-ester/DAG-type" evidence="9">
    <location>
        <begin position="404"/>
        <end position="454"/>
    </location>
</feature>
<evidence type="ECO:0000259" key="10">
    <source>
        <dbReference type="PROSITE" id="PS51741"/>
    </source>
</evidence>
<dbReference type="GO" id="GO:0030864">
    <property type="term" value="C:cortical actin cytoskeleton"/>
    <property type="evidence" value="ECO:0007669"/>
    <property type="project" value="UniProtKB-ARBA"/>
</dbReference>
<dbReference type="Gene3D" id="2.30.30.40">
    <property type="entry name" value="SH3 Domains"/>
    <property type="match status" value="2"/>
</dbReference>
<evidence type="ECO:0000259" key="9">
    <source>
        <dbReference type="PROSITE" id="PS50081"/>
    </source>
</evidence>
<dbReference type="CDD" id="cd11912">
    <property type="entry name" value="SH3_Bzz1_1"/>
    <property type="match status" value="1"/>
</dbReference>
<evidence type="ECO:0000256" key="5">
    <source>
        <dbReference type="PROSITE-ProRule" id="PRU01077"/>
    </source>
</evidence>
<accession>A0A8H7NW66</accession>
<feature type="domain" description="SH3" evidence="8">
    <location>
        <begin position="532"/>
        <end position="593"/>
    </location>
</feature>
<dbReference type="PANTHER" id="PTHR15735">
    <property type="entry name" value="FCH AND DOUBLE SH3 DOMAINS PROTEIN"/>
    <property type="match status" value="1"/>
</dbReference>